<reference evidence="3" key="1">
    <citation type="journal article" date="2019" name="Int. J. Syst. Evol. Microbiol.">
        <title>The Global Catalogue of Microorganisms (GCM) 10K type strain sequencing project: providing services to taxonomists for standard genome sequencing and annotation.</title>
        <authorList>
            <consortium name="The Broad Institute Genomics Platform"/>
            <consortium name="The Broad Institute Genome Sequencing Center for Infectious Disease"/>
            <person name="Wu L."/>
            <person name="Ma J."/>
        </authorList>
    </citation>
    <scope>NUCLEOTIDE SEQUENCE [LARGE SCALE GENOMIC DNA]</scope>
    <source>
        <strain evidence="3">JCM 17316</strain>
    </source>
</reference>
<dbReference type="EMBL" id="BAABDO010000162">
    <property type="protein sequence ID" value="GAA4157866.1"/>
    <property type="molecule type" value="Genomic_DNA"/>
</dbReference>
<feature type="region of interest" description="Disordered" evidence="1">
    <location>
        <begin position="195"/>
        <end position="222"/>
    </location>
</feature>
<evidence type="ECO:0000313" key="2">
    <source>
        <dbReference type="EMBL" id="GAA4157866.1"/>
    </source>
</evidence>
<sequence>MTNIVDGNSNAGPHALSGPPRPVATCDGAAALSTRAAAAVKCVARKIHANRPRTRCYLLGEGVAPDVHHRGGRSPGVQRSRMRVLPAVALAAVLAVSACGGSSEQPAAAKSANRQDQMLAYSRCMRQNGVPDFPDPVNGQLQIPLDAEGSLALNSPQMKAAREACKGLMTGVVDTERTVSSEDQRRAMEFSRCMRENGVPNMPDPGPDGRLQINPDKDGVDITSPQFRAASRACRDLRPTEFPSP</sequence>
<name>A0ABP7ZH91_9ACTN</name>
<protein>
    <recommendedName>
        <fullName evidence="4">Lipoprotein</fullName>
    </recommendedName>
</protein>
<dbReference type="RefSeq" id="WP_345025092.1">
    <property type="nucleotide sequence ID" value="NZ_BAABDO010000162.1"/>
</dbReference>
<accession>A0ABP7ZH91</accession>
<feature type="region of interest" description="Disordered" evidence="1">
    <location>
        <begin position="1"/>
        <end position="21"/>
    </location>
</feature>
<comment type="caution">
    <text evidence="2">The sequence shown here is derived from an EMBL/GenBank/DDBJ whole genome shotgun (WGS) entry which is preliminary data.</text>
</comment>
<gene>
    <name evidence="2" type="ORF">GCM10022416_59570</name>
</gene>
<evidence type="ECO:0000313" key="3">
    <source>
        <dbReference type="Proteomes" id="UP001500266"/>
    </source>
</evidence>
<proteinExistence type="predicted"/>
<keyword evidence="3" id="KW-1185">Reference proteome</keyword>
<organism evidence="2 3">
    <name type="scientific">Actinomadura keratinilytica</name>
    <dbReference type="NCBI Taxonomy" id="547461"/>
    <lineage>
        <taxon>Bacteria</taxon>
        <taxon>Bacillati</taxon>
        <taxon>Actinomycetota</taxon>
        <taxon>Actinomycetes</taxon>
        <taxon>Streptosporangiales</taxon>
        <taxon>Thermomonosporaceae</taxon>
        <taxon>Actinomadura</taxon>
    </lineage>
</organism>
<dbReference type="Proteomes" id="UP001500266">
    <property type="component" value="Unassembled WGS sequence"/>
</dbReference>
<evidence type="ECO:0008006" key="4">
    <source>
        <dbReference type="Google" id="ProtNLM"/>
    </source>
</evidence>
<feature type="compositionally biased region" description="Polar residues" evidence="1">
    <location>
        <begin position="1"/>
        <end position="11"/>
    </location>
</feature>
<evidence type="ECO:0000256" key="1">
    <source>
        <dbReference type="SAM" id="MobiDB-lite"/>
    </source>
</evidence>